<feature type="binding site" evidence="5">
    <location>
        <position position="90"/>
    </location>
    <ligand>
        <name>isopentenyl diphosphate</name>
        <dbReference type="ChEBI" id="CHEBI:128769"/>
    </ligand>
</feature>
<feature type="binding site" evidence="5">
    <location>
        <position position="90"/>
    </location>
    <ligand>
        <name>dimethylallyl diphosphate</name>
        <dbReference type="ChEBI" id="CHEBI:57623"/>
    </ligand>
</feature>
<name>A0A2U3QKL1_9BACT</name>
<feature type="binding site" evidence="5">
    <location>
        <position position="232"/>
    </location>
    <ligand>
        <name>(2E)-4-hydroxy-3-methylbut-2-enyl diphosphate</name>
        <dbReference type="ChEBI" id="CHEBI:128753"/>
    </ligand>
</feature>
<feature type="active site" description="Proton donor" evidence="5">
    <location>
        <position position="142"/>
    </location>
</feature>
<keyword evidence="7" id="KW-1185">Reference proteome</keyword>
<dbReference type="UniPathway" id="UPA00059">
    <property type="reaction ID" value="UER00105"/>
</dbReference>
<evidence type="ECO:0000313" key="7">
    <source>
        <dbReference type="Proteomes" id="UP000245125"/>
    </source>
</evidence>
<dbReference type="GO" id="GO:0051745">
    <property type="term" value="F:4-hydroxy-3-methylbut-2-enyl diphosphate reductase activity"/>
    <property type="evidence" value="ECO:0007669"/>
    <property type="project" value="UniProtKB-UniRule"/>
</dbReference>
<sequence>MKKQPVKKKAKSTPSFKIVTAKRAGFCFGVKRAIDITTDMARSDKKGIFTLGPIIHNPQVIDRLKEEGIYPINADDLDKKNIGALIIRTHGIPNQLYENIAARAFRLVDATCPFVKKAQRYAKLLKENGYQVVILGDINHPEVKGLMSYAGGDVLVVDENTRLKGLRSKVGVIVQTTQPLAALKKVLSQVVEIAKEVKVYNTICNSTALRLRETEILSHKVDVMLVLGGKNSANTSQLADLCRDLDVTTYHIETASEIREAWFNNAKTVGITAGASTPDWIIREVELRLRDIGGKL</sequence>
<accession>A0A2U3QKL1</accession>
<feature type="binding site" evidence="5">
    <location>
        <position position="56"/>
    </location>
    <ligand>
        <name>isopentenyl diphosphate</name>
        <dbReference type="ChEBI" id="CHEBI:128769"/>
    </ligand>
</feature>
<dbReference type="GO" id="GO:0016114">
    <property type="term" value="P:terpenoid biosynthetic process"/>
    <property type="evidence" value="ECO:0007669"/>
    <property type="project" value="UniProtKB-UniRule"/>
</dbReference>
<keyword evidence="5 6" id="KW-0560">Oxidoreductase</keyword>
<feature type="binding site" evidence="5">
    <location>
        <position position="204"/>
    </location>
    <ligand>
        <name>[4Fe-4S] cluster</name>
        <dbReference type="ChEBI" id="CHEBI:49883"/>
    </ligand>
</feature>
<feature type="binding site" evidence="5">
    <location>
        <position position="56"/>
    </location>
    <ligand>
        <name>(2E)-4-hydroxy-3-methylbut-2-enyl diphosphate</name>
        <dbReference type="ChEBI" id="CHEBI:128753"/>
    </ligand>
</feature>
<feature type="binding site" evidence="5">
    <location>
        <position position="276"/>
    </location>
    <ligand>
        <name>(2E)-4-hydroxy-3-methylbut-2-enyl diphosphate</name>
        <dbReference type="ChEBI" id="CHEBI:128753"/>
    </ligand>
</feature>
<protein>
    <recommendedName>
        <fullName evidence="5">4-hydroxy-3-methylbut-2-enyl diphosphate reductase</fullName>
        <shortName evidence="5">HMBPP reductase</shortName>
        <ecNumber evidence="5">1.17.7.4</ecNumber>
    </recommendedName>
</protein>
<feature type="binding site" evidence="5">
    <location>
        <position position="176"/>
    </location>
    <ligand>
        <name>(2E)-4-hydroxy-3-methylbut-2-enyl diphosphate</name>
        <dbReference type="ChEBI" id="CHEBI:128753"/>
    </ligand>
</feature>
<keyword evidence="1 5" id="KW-0004">4Fe-4S</keyword>
<comment type="pathway">
    <text evidence="5">Isoprenoid biosynthesis; dimethylallyl diphosphate biosynthesis; dimethylallyl diphosphate from (2E)-4-hydroxy-3-methylbutenyl diphosphate: step 1/1.</text>
</comment>
<feature type="binding site" evidence="5">
    <location>
        <position position="140"/>
    </location>
    <ligand>
        <name>isopentenyl diphosphate</name>
        <dbReference type="ChEBI" id="CHEBI:128769"/>
    </ligand>
</feature>
<dbReference type="EC" id="1.17.7.4" evidence="5"/>
<organism evidence="6 7">
    <name type="scientific">Candidatus Sulfobium mesophilum</name>
    <dbReference type="NCBI Taxonomy" id="2016548"/>
    <lineage>
        <taxon>Bacteria</taxon>
        <taxon>Pseudomonadati</taxon>
        <taxon>Nitrospirota</taxon>
        <taxon>Nitrospiria</taxon>
        <taxon>Nitrospirales</taxon>
        <taxon>Nitrospiraceae</taxon>
        <taxon>Candidatus Sulfobium</taxon>
    </lineage>
</organism>
<feature type="binding site" evidence="5">
    <location>
        <position position="90"/>
    </location>
    <ligand>
        <name>(2E)-4-hydroxy-3-methylbut-2-enyl diphosphate</name>
        <dbReference type="ChEBI" id="CHEBI:128753"/>
    </ligand>
</feature>
<comment type="catalytic activity">
    <reaction evidence="5">
        <text>dimethylallyl diphosphate + 2 oxidized [2Fe-2S]-[ferredoxin] + H2O = (2E)-4-hydroxy-3-methylbut-2-enyl diphosphate + 2 reduced [2Fe-2S]-[ferredoxin] + 2 H(+)</text>
        <dbReference type="Rhea" id="RHEA:24825"/>
        <dbReference type="Rhea" id="RHEA-COMP:10000"/>
        <dbReference type="Rhea" id="RHEA-COMP:10001"/>
        <dbReference type="ChEBI" id="CHEBI:15377"/>
        <dbReference type="ChEBI" id="CHEBI:15378"/>
        <dbReference type="ChEBI" id="CHEBI:33737"/>
        <dbReference type="ChEBI" id="CHEBI:33738"/>
        <dbReference type="ChEBI" id="CHEBI:57623"/>
        <dbReference type="ChEBI" id="CHEBI:128753"/>
        <dbReference type="EC" id="1.17.7.4"/>
    </reaction>
</comment>
<keyword evidence="2 5" id="KW-0479">Metal-binding</keyword>
<feature type="binding site" evidence="5">
    <location>
        <position position="27"/>
    </location>
    <ligand>
        <name>[4Fe-4S] cluster</name>
        <dbReference type="ChEBI" id="CHEBI:49883"/>
    </ligand>
</feature>
<feature type="binding site" evidence="5">
    <location>
        <position position="276"/>
    </location>
    <ligand>
        <name>isopentenyl diphosphate</name>
        <dbReference type="ChEBI" id="CHEBI:128769"/>
    </ligand>
</feature>
<feature type="binding site" evidence="5">
    <location>
        <position position="232"/>
    </location>
    <ligand>
        <name>isopentenyl diphosphate</name>
        <dbReference type="ChEBI" id="CHEBI:128769"/>
    </ligand>
</feature>
<evidence type="ECO:0000256" key="5">
    <source>
        <dbReference type="HAMAP-Rule" id="MF_00191"/>
    </source>
</evidence>
<dbReference type="Gene3D" id="3.40.50.11270">
    <property type="match status" value="1"/>
</dbReference>
<comment type="similarity">
    <text evidence="5">Belongs to the IspH family.</text>
</comment>
<comment type="pathway">
    <text evidence="5">Isoprenoid biosynthesis; isopentenyl diphosphate biosynthesis via DXP pathway; isopentenyl diphosphate from 1-deoxy-D-xylulose 5-phosphate: step 6/6.</text>
</comment>
<comment type="function">
    <text evidence="5">Catalyzes the conversion of 1-hydroxy-2-methyl-2-(E)-butenyl 4-diphosphate (HMBPP) into a mixture of isopentenyl diphosphate (IPP) and dimethylallyl diphosphate (DMAPP). Acts in the terminal step of the DOXP/MEP pathway for isoprenoid precursor biosynthesis.</text>
</comment>
<keyword evidence="3 5" id="KW-0408">Iron</keyword>
<feature type="binding site" evidence="5">
    <location>
        <position position="234"/>
    </location>
    <ligand>
        <name>dimethylallyl diphosphate</name>
        <dbReference type="ChEBI" id="CHEBI:57623"/>
    </ligand>
</feature>
<dbReference type="Gene3D" id="3.40.1010.20">
    <property type="entry name" value="4-hydroxy-3-methylbut-2-enyl diphosphate reductase, catalytic domain"/>
    <property type="match status" value="2"/>
</dbReference>
<feature type="binding site" evidence="5">
    <location>
        <position position="234"/>
    </location>
    <ligand>
        <name>(2E)-4-hydroxy-3-methylbut-2-enyl diphosphate</name>
        <dbReference type="ChEBI" id="CHEBI:128753"/>
    </ligand>
</feature>
<dbReference type="EMBL" id="OUUY01000131">
    <property type="protein sequence ID" value="SPQ01951.1"/>
    <property type="molecule type" value="Genomic_DNA"/>
</dbReference>
<dbReference type="InterPro" id="IPR003451">
    <property type="entry name" value="LytB/IspH"/>
</dbReference>
<dbReference type="NCBIfam" id="TIGR00216">
    <property type="entry name" value="ispH_lytB"/>
    <property type="match status" value="1"/>
</dbReference>
<comment type="cofactor">
    <cofactor evidence="5">
        <name>[4Fe-4S] cluster</name>
        <dbReference type="ChEBI" id="CHEBI:49883"/>
    </cofactor>
    <text evidence="5">Binds 1 [4Fe-4S] cluster per subunit.</text>
</comment>
<feature type="binding site" evidence="5">
    <location>
        <position position="56"/>
    </location>
    <ligand>
        <name>dimethylallyl diphosphate</name>
        <dbReference type="ChEBI" id="CHEBI:57623"/>
    </ligand>
</feature>
<comment type="catalytic activity">
    <reaction evidence="5">
        <text>isopentenyl diphosphate + 2 oxidized [2Fe-2S]-[ferredoxin] + H2O = (2E)-4-hydroxy-3-methylbut-2-enyl diphosphate + 2 reduced [2Fe-2S]-[ferredoxin] + 2 H(+)</text>
        <dbReference type="Rhea" id="RHEA:24488"/>
        <dbReference type="Rhea" id="RHEA-COMP:10000"/>
        <dbReference type="Rhea" id="RHEA-COMP:10001"/>
        <dbReference type="ChEBI" id="CHEBI:15377"/>
        <dbReference type="ChEBI" id="CHEBI:15378"/>
        <dbReference type="ChEBI" id="CHEBI:33737"/>
        <dbReference type="ChEBI" id="CHEBI:33738"/>
        <dbReference type="ChEBI" id="CHEBI:128753"/>
        <dbReference type="ChEBI" id="CHEBI:128769"/>
        <dbReference type="EC" id="1.17.7.4"/>
    </reaction>
</comment>
<evidence type="ECO:0000256" key="4">
    <source>
        <dbReference type="ARBA" id="ARBA00023014"/>
    </source>
</evidence>
<evidence type="ECO:0000256" key="2">
    <source>
        <dbReference type="ARBA" id="ARBA00022723"/>
    </source>
</evidence>
<dbReference type="CDD" id="cd13944">
    <property type="entry name" value="lytB_ispH"/>
    <property type="match status" value="1"/>
</dbReference>
<dbReference type="GO" id="GO:0050992">
    <property type="term" value="P:dimethylallyl diphosphate biosynthetic process"/>
    <property type="evidence" value="ECO:0007669"/>
    <property type="project" value="UniProtKB-UniRule"/>
</dbReference>
<dbReference type="Pfam" id="PF02401">
    <property type="entry name" value="LYTB"/>
    <property type="match status" value="1"/>
</dbReference>
<gene>
    <name evidence="5 6" type="primary">ispH</name>
    <name evidence="6" type="ORF">NBG4_800004</name>
</gene>
<evidence type="ECO:0000256" key="1">
    <source>
        <dbReference type="ARBA" id="ARBA00022485"/>
    </source>
</evidence>
<dbReference type="AlphaFoldDB" id="A0A2U3QKL1"/>
<reference evidence="7" key="1">
    <citation type="submission" date="2018-03" db="EMBL/GenBank/DDBJ databases">
        <authorList>
            <person name="Zecchin S."/>
        </authorList>
    </citation>
    <scope>NUCLEOTIDE SEQUENCE [LARGE SCALE GENOMIC DNA]</scope>
</reference>
<dbReference type="HAMAP" id="MF_00191">
    <property type="entry name" value="IspH"/>
    <property type="match status" value="1"/>
</dbReference>
<keyword evidence="4 5" id="KW-0411">Iron-sulfur</keyword>
<dbReference type="PANTHER" id="PTHR30426">
    <property type="entry name" value="4-HYDROXY-3-METHYLBUT-2-ENYL DIPHOSPHATE REDUCTASE"/>
    <property type="match status" value="1"/>
</dbReference>
<dbReference type="OrthoDB" id="9804077at2"/>
<dbReference type="GO" id="GO:0019288">
    <property type="term" value="P:isopentenyl diphosphate biosynthetic process, methylerythritol 4-phosphate pathway"/>
    <property type="evidence" value="ECO:0007669"/>
    <property type="project" value="UniProtKB-UniRule"/>
</dbReference>
<feature type="binding site" evidence="5">
    <location>
        <position position="276"/>
    </location>
    <ligand>
        <name>dimethylallyl diphosphate</name>
        <dbReference type="ChEBI" id="CHEBI:57623"/>
    </ligand>
</feature>
<proteinExistence type="inferred from homology"/>
<feature type="binding site" evidence="5">
    <location>
        <position position="112"/>
    </location>
    <ligand>
        <name>[4Fe-4S] cluster</name>
        <dbReference type="ChEBI" id="CHEBI:49883"/>
    </ligand>
</feature>
<dbReference type="NCBIfam" id="NF002187">
    <property type="entry name" value="PRK01045.1-1"/>
    <property type="match status" value="1"/>
</dbReference>
<evidence type="ECO:0000256" key="3">
    <source>
        <dbReference type="ARBA" id="ARBA00023004"/>
    </source>
</evidence>
<dbReference type="GO" id="GO:0046872">
    <property type="term" value="F:metal ion binding"/>
    <property type="evidence" value="ECO:0007669"/>
    <property type="project" value="UniProtKB-KW"/>
</dbReference>
<dbReference type="UniPathway" id="UPA00056">
    <property type="reaction ID" value="UER00097"/>
</dbReference>
<dbReference type="Proteomes" id="UP000245125">
    <property type="component" value="Unassembled WGS sequence"/>
</dbReference>
<dbReference type="PANTHER" id="PTHR30426:SF0">
    <property type="entry name" value="4-HYDROXY-3-METHYLBUT-2-ENYL DIPHOSPHATE REDUCTASE"/>
    <property type="match status" value="1"/>
</dbReference>
<dbReference type="GO" id="GO:0051539">
    <property type="term" value="F:4 iron, 4 sulfur cluster binding"/>
    <property type="evidence" value="ECO:0007669"/>
    <property type="project" value="UniProtKB-UniRule"/>
</dbReference>
<keyword evidence="5" id="KW-0414">Isoprene biosynthesis</keyword>
<feature type="binding site" evidence="5">
    <location>
        <position position="140"/>
    </location>
    <ligand>
        <name>dimethylallyl diphosphate</name>
        <dbReference type="ChEBI" id="CHEBI:57623"/>
    </ligand>
</feature>
<feature type="binding site" evidence="5">
    <location>
        <position position="140"/>
    </location>
    <ligand>
        <name>(2E)-4-hydroxy-3-methylbut-2-enyl diphosphate</name>
        <dbReference type="ChEBI" id="CHEBI:128753"/>
    </ligand>
</feature>
<comment type="caution">
    <text evidence="5">Lacks conserved residue(s) required for the propagation of feature annotation.</text>
</comment>
<feature type="binding site" evidence="5">
    <location>
        <position position="232"/>
    </location>
    <ligand>
        <name>dimethylallyl diphosphate</name>
        <dbReference type="ChEBI" id="CHEBI:57623"/>
    </ligand>
</feature>
<feature type="binding site" evidence="5">
    <location>
        <position position="234"/>
    </location>
    <ligand>
        <name>isopentenyl diphosphate</name>
        <dbReference type="ChEBI" id="CHEBI:128769"/>
    </ligand>
</feature>
<evidence type="ECO:0000313" key="6">
    <source>
        <dbReference type="EMBL" id="SPQ01951.1"/>
    </source>
</evidence>